<comment type="caution">
    <text evidence="2">The sequence shown here is derived from an EMBL/GenBank/DDBJ whole genome shotgun (WGS) entry which is preliminary data.</text>
</comment>
<dbReference type="Proteomes" id="UP001218218">
    <property type="component" value="Unassembled WGS sequence"/>
</dbReference>
<gene>
    <name evidence="2" type="ORF">DFH08DRAFT_341008</name>
</gene>
<proteinExistence type="predicted"/>
<keyword evidence="3" id="KW-1185">Reference proteome</keyword>
<reference evidence="2" key="1">
    <citation type="submission" date="2023-03" db="EMBL/GenBank/DDBJ databases">
        <title>Massive genome expansion in bonnet fungi (Mycena s.s.) driven by repeated elements and novel gene families across ecological guilds.</title>
        <authorList>
            <consortium name="Lawrence Berkeley National Laboratory"/>
            <person name="Harder C.B."/>
            <person name="Miyauchi S."/>
            <person name="Viragh M."/>
            <person name="Kuo A."/>
            <person name="Thoen E."/>
            <person name="Andreopoulos B."/>
            <person name="Lu D."/>
            <person name="Skrede I."/>
            <person name="Drula E."/>
            <person name="Henrissat B."/>
            <person name="Morin E."/>
            <person name="Kohler A."/>
            <person name="Barry K."/>
            <person name="LaButti K."/>
            <person name="Morin E."/>
            <person name="Salamov A."/>
            <person name="Lipzen A."/>
            <person name="Mereny Z."/>
            <person name="Hegedus B."/>
            <person name="Baldrian P."/>
            <person name="Stursova M."/>
            <person name="Weitz H."/>
            <person name="Taylor A."/>
            <person name="Grigoriev I.V."/>
            <person name="Nagy L.G."/>
            <person name="Martin F."/>
            <person name="Kauserud H."/>
        </authorList>
    </citation>
    <scope>NUCLEOTIDE SEQUENCE</scope>
    <source>
        <strain evidence="2">CBHHK002</strain>
    </source>
</reference>
<dbReference type="EMBL" id="JARIHO010000043">
    <property type="protein sequence ID" value="KAJ7325747.1"/>
    <property type="molecule type" value="Genomic_DNA"/>
</dbReference>
<evidence type="ECO:0000313" key="3">
    <source>
        <dbReference type="Proteomes" id="UP001218218"/>
    </source>
</evidence>
<dbReference type="AlphaFoldDB" id="A0AAD7EI06"/>
<organism evidence="2 3">
    <name type="scientific">Mycena albidolilacea</name>
    <dbReference type="NCBI Taxonomy" id="1033008"/>
    <lineage>
        <taxon>Eukaryota</taxon>
        <taxon>Fungi</taxon>
        <taxon>Dikarya</taxon>
        <taxon>Basidiomycota</taxon>
        <taxon>Agaricomycotina</taxon>
        <taxon>Agaricomycetes</taxon>
        <taxon>Agaricomycetidae</taxon>
        <taxon>Agaricales</taxon>
        <taxon>Marasmiineae</taxon>
        <taxon>Mycenaceae</taxon>
        <taxon>Mycena</taxon>
    </lineage>
</organism>
<keyword evidence="1" id="KW-0812">Transmembrane</keyword>
<evidence type="ECO:0000256" key="1">
    <source>
        <dbReference type="SAM" id="Phobius"/>
    </source>
</evidence>
<feature type="transmembrane region" description="Helical" evidence="1">
    <location>
        <begin position="43"/>
        <end position="65"/>
    </location>
</feature>
<name>A0AAD7EI06_9AGAR</name>
<sequence length="152" mass="17408">MRWRRKAGVLGSCVSRRWRQDLWLWVVERGAHTMSTLGISRNGYILFQLIFRYTCFLAFHSFTFIHTLSFPVWPERAWQATRHFGFACPFYTAQAHRQNTRVIQQAPLPGGLQGAITDRPSDSTRGTTQTPLGARATPDVLARDMSRSFTAC</sequence>
<protein>
    <submittedName>
        <fullName evidence="2">Uncharacterized protein</fullName>
    </submittedName>
</protein>
<evidence type="ECO:0000313" key="2">
    <source>
        <dbReference type="EMBL" id="KAJ7325747.1"/>
    </source>
</evidence>
<accession>A0AAD7EI06</accession>
<keyword evidence="1" id="KW-1133">Transmembrane helix</keyword>
<keyword evidence="1" id="KW-0472">Membrane</keyword>